<dbReference type="PANTHER" id="PTHR42085:SF1">
    <property type="entry name" value="F-BOX DOMAIN-CONTAINING PROTEIN"/>
    <property type="match status" value="1"/>
</dbReference>
<name>A0A9W9C7U6_9PLEO</name>
<protein>
    <submittedName>
        <fullName evidence="2">Uncharacterized protein</fullName>
    </submittedName>
</protein>
<proteinExistence type="predicted"/>
<dbReference type="RefSeq" id="XP_056067072.1">
    <property type="nucleotide sequence ID" value="XM_056219945.1"/>
</dbReference>
<organism evidence="2 3">
    <name type="scientific">Didymosphaeria variabile</name>
    <dbReference type="NCBI Taxonomy" id="1932322"/>
    <lineage>
        <taxon>Eukaryota</taxon>
        <taxon>Fungi</taxon>
        <taxon>Dikarya</taxon>
        <taxon>Ascomycota</taxon>
        <taxon>Pezizomycotina</taxon>
        <taxon>Dothideomycetes</taxon>
        <taxon>Pleosporomycetidae</taxon>
        <taxon>Pleosporales</taxon>
        <taxon>Massarineae</taxon>
        <taxon>Didymosphaeriaceae</taxon>
        <taxon>Didymosphaeria</taxon>
    </lineage>
</organism>
<reference evidence="2" key="1">
    <citation type="submission" date="2022-10" db="EMBL/GenBank/DDBJ databases">
        <title>Tapping the CABI collections for fungal endophytes: first genome assemblies for Collariella, Neodidymelliopsis, Ascochyta clinopodiicola, Didymella pomorum, Didymosphaeria variabile, Neocosmospora piperis and Neocucurbitaria cava.</title>
        <authorList>
            <person name="Hill R."/>
        </authorList>
    </citation>
    <scope>NUCLEOTIDE SEQUENCE</scope>
    <source>
        <strain evidence="2">IMI 356815</strain>
    </source>
</reference>
<comment type="caution">
    <text evidence="2">The sequence shown here is derived from an EMBL/GenBank/DDBJ whole genome shotgun (WGS) entry which is preliminary data.</text>
</comment>
<gene>
    <name evidence="2" type="ORF">N0V89_011212</name>
</gene>
<feature type="compositionally biased region" description="Polar residues" evidence="1">
    <location>
        <begin position="126"/>
        <end position="154"/>
    </location>
</feature>
<feature type="region of interest" description="Disordered" evidence="1">
    <location>
        <begin position="120"/>
        <end position="166"/>
    </location>
</feature>
<sequence>MESGAFNLFFTHPLSQHPVVTIISKRQHNTDDALSASHATDSRSRSTNTMAKQCQNDGNAALPKAKRPKLSAIICAGAKAVATKTTSALLKLPSELLNSIYEYVLTSEDDLLEHVVVPEASSSASPNDQTWSVPAAESPSTSEKSCRFTSSEQHGNGGPALEVSNRSNTLNNASDTIFAHYLQKDGSEFNQLKYVCKKLWRETCRIELKYNGVLFTDEAGVGVVQVEQFFAACAPSQRRWLKKVTILSGRDVDLEEHLFQTLETPVNFNLILFMPYQEYVRLDAFCFHHLWMSIEFVINPYRFVNGSHNRSQDEYGPIRSTPLVYGMIIHYALRNTIPLGLDFISPVAQTYLEMLGWPQDNARPLLQAPNLRIYPQNLVRGIGIGVLLEHFERYKTHGDDEKKLLALFHKSLTQGI</sequence>
<dbReference type="GeneID" id="80914742"/>
<dbReference type="EMBL" id="JAPEUX010000008">
    <property type="protein sequence ID" value="KAJ4347272.1"/>
    <property type="molecule type" value="Genomic_DNA"/>
</dbReference>
<keyword evidence="3" id="KW-1185">Reference proteome</keyword>
<evidence type="ECO:0000313" key="2">
    <source>
        <dbReference type="EMBL" id="KAJ4347272.1"/>
    </source>
</evidence>
<dbReference type="Proteomes" id="UP001140513">
    <property type="component" value="Unassembled WGS sequence"/>
</dbReference>
<dbReference type="AlphaFoldDB" id="A0A9W9C7U6"/>
<dbReference type="InterPro" id="IPR038883">
    <property type="entry name" value="AN11006-like"/>
</dbReference>
<evidence type="ECO:0000256" key="1">
    <source>
        <dbReference type="SAM" id="MobiDB-lite"/>
    </source>
</evidence>
<accession>A0A9W9C7U6</accession>
<dbReference type="OrthoDB" id="3791141at2759"/>
<dbReference type="PANTHER" id="PTHR42085">
    <property type="entry name" value="F-BOX DOMAIN-CONTAINING PROTEIN"/>
    <property type="match status" value="1"/>
</dbReference>
<evidence type="ECO:0000313" key="3">
    <source>
        <dbReference type="Proteomes" id="UP001140513"/>
    </source>
</evidence>